<evidence type="ECO:0000256" key="14">
    <source>
        <dbReference type="PIRSR" id="PIRSR618044-2"/>
    </source>
</evidence>
<evidence type="ECO:0000256" key="12">
    <source>
        <dbReference type="ARBA" id="ARBA00034000"/>
    </source>
</evidence>
<evidence type="ECO:0000256" key="8">
    <source>
        <dbReference type="ARBA" id="ARBA00022801"/>
    </source>
</evidence>
<dbReference type="SUPFAM" id="SSF56601">
    <property type="entry name" value="beta-lactamase/transpeptidase-like"/>
    <property type="match status" value="1"/>
</dbReference>
<dbReference type="Gene3D" id="2.60.410.10">
    <property type="entry name" value="D-Ala-D-Ala carboxypeptidase, C-terminal domain"/>
    <property type="match status" value="1"/>
</dbReference>
<dbReference type="InterPro" id="IPR001967">
    <property type="entry name" value="Peptidase_S11_N"/>
</dbReference>
<dbReference type="Gene3D" id="3.40.710.10">
    <property type="entry name" value="DD-peptidase/beta-lactamase superfamily"/>
    <property type="match status" value="1"/>
</dbReference>
<dbReference type="Pfam" id="PF07943">
    <property type="entry name" value="PBP5_C"/>
    <property type="match status" value="1"/>
</dbReference>
<gene>
    <name evidence="18" type="ORF">GGD88_000447</name>
</gene>
<feature type="signal peptide" evidence="16">
    <location>
        <begin position="1"/>
        <end position="19"/>
    </location>
</feature>
<feature type="active site" description="Proton acceptor" evidence="13">
    <location>
        <position position="54"/>
    </location>
</feature>
<evidence type="ECO:0000256" key="7">
    <source>
        <dbReference type="ARBA" id="ARBA00022729"/>
    </source>
</evidence>
<dbReference type="RefSeq" id="WP_184431287.1">
    <property type="nucleotide sequence ID" value="NZ_JACIGI010000003.1"/>
</dbReference>
<evidence type="ECO:0000256" key="4">
    <source>
        <dbReference type="ARBA" id="ARBA00012448"/>
    </source>
</evidence>
<evidence type="ECO:0000256" key="11">
    <source>
        <dbReference type="ARBA" id="ARBA00023316"/>
    </source>
</evidence>
<keyword evidence="7 16" id="KW-0732">Signal</keyword>
<keyword evidence="5 18" id="KW-0121">Carboxypeptidase</keyword>
<feature type="active site" evidence="13">
    <location>
        <position position="116"/>
    </location>
</feature>
<feature type="chain" id="PRO_5031433316" description="serine-type D-Ala-D-Ala carboxypeptidase" evidence="16">
    <location>
        <begin position="20"/>
        <end position="394"/>
    </location>
</feature>
<keyword evidence="9" id="KW-0133">Cell shape</keyword>
<dbReference type="InterPro" id="IPR012338">
    <property type="entry name" value="Beta-lactam/transpept-like"/>
</dbReference>
<evidence type="ECO:0000256" key="9">
    <source>
        <dbReference type="ARBA" id="ARBA00022960"/>
    </source>
</evidence>
<dbReference type="PANTHER" id="PTHR21581:SF6">
    <property type="entry name" value="TRAFFICKING PROTEIN PARTICLE COMPLEX SUBUNIT 12"/>
    <property type="match status" value="1"/>
</dbReference>
<name>A0A7W6RWY5_9PROT</name>
<protein>
    <recommendedName>
        <fullName evidence="4">serine-type D-Ala-D-Ala carboxypeptidase</fullName>
        <ecNumber evidence="4">3.4.16.4</ecNumber>
    </recommendedName>
</protein>
<keyword evidence="11" id="KW-0961">Cell wall biogenesis/degradation</keyword>
<evidence type="ECO:0000256" key="16">
    <source>
        <dbReference type="SAM" id="SignalP"/>
    </source>
</evidence>
<dbReference type="UniPathway" id="UPA00219"/>
<sequence length="394" mass="42779">MVAVVLVMAAVVVATPARAIETTAREALLVDFDTGTVMLEKDSDTPMPPSSMSKLMTVFMVFEQLKAGRLSLDDTFTVSENAWRTGGAASGGSTMFLEPNTSVRLEDLLRGIIVQSGNDACIVVAEHLAGTEEAFAEAMNRRAREIGLTDSVFRNSTGLPHPEHVMTARDLATLAKRIITDFPEYYPYYSEKEFTYNGITQHNRNPLLYKNIGADGLKTGHTSVAGYGLTASAKRNGRRLILVLNGLDSTRARTEEADRLMSWGFRTFENVEMFKPGATVTEAEVWLGQTAAVPLVLPDGLTVTLPRNARRTMTVMVRYDGPIPAPIARGDEIATLVIEAPDMQPLQFPLQAGTSVERMGMVNRMFAALRHIVLGLALPDATPESDEAAAQGAS</sequence>
<evidence type="ECO:0000259" key="17">
    <source>
        <dbReference type="SMART" id="SM00936"/>
    </source>
</evidence>
<comment type="similarity">
    <text evidence="3 15">Belongs to the peptidase S11 family.</text>
</comment>
<dbReference type="EMBL" id="JACIGI010000003">
    <property type="protein sequence ID" value="MBB4284736.1"/>
    <property type="molecule type" value="Genomic_DNA"/>
</dbReference>
<dbReference type="InterPro" id="IPR012907">
    <property type="entry name" value="Peptidase_S11_C"/>
</dbReference>
<dbReference type="GO" id="GO:0009002">
    <property type="term" value="F:serine-type D-Ala-D-Ala carboxypeptidase activity"/>
    <property type="evidence" value="ECO:0007669"/>
    <property type="project" value="UniProtKB-EC"/>
</dbReference>
<keyword evidence="19" id="KW-1185">Reference proteome</keyword>
<organism evidence="18 19">
    <name type="scientific">Roseospira goensis</name>
    <dbReference type="NCBI Taxonomy" id="391922"/>
    <lineage>
        <taxon>Bacteria</taxon>
        <taxon>Pseudomonadati</taxon>
        <taxon>Pseudomonadota</taxon>
        <taxon>Alphaproteobacteria</taxon>
        <taxon>Rhodospirillales</taxon>
        <taxon>Rhodospirillaceae</taxon>
        <taxon>Roseospira</taxon>
    </lineage>
</organism>
<dbReference type="GO" id="GO:0009252">
    <property type="term" value="P:peptidoglycan biosynthetic process"/>
    <property type="evidence" value="ECO:0007669"/>
    <property type="project" value="UniProtKB-UniPathway"/>
</dbReference>
<evidence type="ECO:0000256" key="10">
    <source>
        <dbReference type="ARBA" id="ARBA00022984"/>
    </source>
</evidence>
<evidence type="ECO:0000256" key="15">
    <source>
        <dbReference type="RuleBase" id="RU004016"/>
    </source>
</evidence>
<keyword evidence="10" id="KW-0573">Peptidoglycan synthesis</keyword>
<dbReference type="AlphaFoldDB" id="A0A7W6RWY5"/>
<dbReference type="InterPro" id="IPR037167">
    <property type="entry name" value="Peptidase_S11_C_sf"/>
</dbReference>
<dbReference type="Pfam" id="PF00768">
    <property type="entry name" value="Peptidase_S11"/>
    <property type="match status" value="1"/>
</dbReference>
<comment type="pathway">
    <text evidence="2">Cell wall biogenesis; peptidoglycan biosynthesis.</text>
</comment>
<dbReference type="Proteomes" id="UP000555728">
    <property type="component" value="Unassembled WGS sequence"/>
</dbReference>
<evidence type="ECO:0000256" key="3">
    <source>
        <dbReference type="ARBA" id="ARBA00007164"/>
    </source>
</evidence>
<keyword evidence="8 18" id="KW-0378">Hydrolase</keyword>
<evidence type="ECO:0000256" key="1">
    <source>
        <dbReference type="ARBA" id="ARBA00003217"/>
    </source>
</evidence>
<dbReference type="SUPFAM" id="SSF69189">
    <property type="entry name" value="Penicillin-binding protein associated domain"/>
    <property type="match status" value="1"/>
</dbReference>
<keyword evidence="6" id="KW-0645">Protease</keyword>
<evidence type="ECO:0000256" key="6">
    <source>
        <dbReference type="ARBA" id="ARBA00022670"/>
    </source>
</evidence>
<reference evidence="18 19" key="1">
    <citation type="submission" date="2020-08" db="EMBL/GenBank/DDBJ databases">
        <title>Genome sequencing of Purple Non-Sulfur Bacteria from various extreme environments.</title>
        <authorList>
            <person name="Mayer M."/>
        </authorList>
    </citation>
    <scope>NUCLEOTIDE SEQUENCE [LARGE SCALE GENOMIC DNA]</scope>
    <source>
        <strain evidence="18 19">JA135</strain>
    </source>
</reference>
<dbReference type="PANTHER" id="PTHR21581">
    <property type="entry name" value="D-ALANYL-D-ALANINE CARBOXYPEPTIDASE"/>
    <property type="match status" value="1"/>
</dbReference>
<feature type="binding site" evidence="14">
    <location>
        <position position="218"/>
    </location>
    <ligand>
        <name>substrate</name>
    </ligand>
</feature>
<dbReference type="PRINTS" id="PR00725">
    <property type="entry name" value="DADACBPTASE1"/>
</dbReference>
<dbReference type="GO" id="GO:0006508">
    <property type="term" value="P:proteolysis"/>
    <property type="evidence" value="ECO:0007669"/>
    <property type="project" value="UniProtKB-KW"/>
</dbReference>
<evidence type="ECO:0000256" key="13">
    <source>
        <dbReference type="PIRSR" id="PIRSR618044-1"/>
    </source>
</evidence>
<accession>A0A7W6RWY5</accession>
<dbReference type="GO" id="GO:0008360">
    <property type="term" value="P:regulation of cell shape"/>
    <property type="evidence" value="ECO:0007669"/>
    <property type="project" value="UniProtKB-KW"/>
</dbReference>
<comment type="function">
    <text evidence="1">Removes C-terminal D-alanyl residues from sugar-peptide cell wall precursors.</text>
</comment>
<dbReference type="InterPro" id="IPR015956">
    <property type="entry name" value="Peniciliin-bd_prot_C_sf"/>
</dbReference>
<dbReference type="GO" id="GO:0071555">
    <property type="term" value="P:cell wall organization"/>
    <property type="evidence" value="ECO:0007669"/>
    <property type="project" value="UniProtKB-KW"/>
</dbReference>
<comment type="caution">
    <text evidence="18">The sequence shown here is derived from an EMBL/GenBank/DDBJ whole genome shotgun (WGS) entry which is preliminary data.</text>
</comment>
<evidence type="ECO:0000256" key="2">
    <source>
        <dbReference type="ARBA" id="ARBA00004752"/>
    </source>
</evidence>
<proteinExistence type="inferred from homology"/>
<evidence type="ECO:0000256" key="5">
    <source>
        <dbReference type="ARBA" id="ARBA00022645"/>
    </source>
</evidence>
<dbReference type="InterPro" id="IPR018044">
    <property type="entry name" value="Peptidase_S11"/>
</dbReference>
<feature type="domain" description="Peptidase S11 D-Ala-D-Ala carboxypeptidase A C-terminal" evidence="17">
    <location>
        <begin position="268"/>
        <end position="358"/>
    </location>
</feature>
<feature type="active site" description="Acyl-ester intermediate" evidence="13">
    <location>
        <position position="51"/>
    </location>
</feature>
<dbReference type="SMART" id="SM00936">
    <property type="entry name" value="PBP5_C"/>
    <property type="match status" value="1"/>
</dbReference>
<evidence type="ECO:0000313" key="18">
    <source>
        <dbReference type="EMBL" id="MBB4284736.1"/>
    </source>
</evidence>
<comment type="catalytic activity">
    <reaction evidence="12">
        <text>Preferential cleavage: (Ac)2-L-Lys-D-Ala-|-D-Ala. Also transpeptidation of peptidyl-alanyl moieties that are N-acyl substituents of D-alanine.</text>
        <dbReference type="EC" id="3.4.16.4"/>
    </reaction>
</comment>
<evidence type="ECO:0000313" key="19">
    <source>
        <dbReference type="Proteomes" id="UP000555728"/>
    </source>
</evidence>
<dbReference type="EC" id="3.4.16.4" evidence="4"/>